<sequence length="956" mass="108076">MGGQQSSEKITKKTKTVDLSDQNISIFPPIPKDNKLRSLNLTRNQIKELPTPLPKLRTLNVSYNYIGYLSQEFIAALLSYKKLEILDLSGNNLNEFPGFISHLKDLRRLNLFYNRIKKAKFECINTSQLEYLNLGHNSLVEIPELPKTVTTLIYDFNMLSHLNLIHPKLTYLSLTLVGLSSIDGSLQFPKLETLILSKNKLTSLPELSTFSPILEKLDISDNFFSYFPEPPKTIEEYNIKSNLLTEIPDILADFHSLYVLDVGDNKIRYIPQLPDTIEEFVFSQNQVVKAKESYTPNLKRLWLRENQLSEYPDYESMQLRDVTAGSNKFTEIDTDLINESTMRIDYSCNLLKSVPSDLFKLAQLTTVILHNNQIKSLPSSISNARILNILDVTNNPITEIPQMPPTLLSLYIGYCKISSFGSSLAPCTKLQILDAPGNLLTEIPTIPSLKQIYLSRNKFTKFPLNIYPRAVVLDLSCNNITSLPNSMNFPNLDELDLSFNSITNFPENFDCPKLKFLKLNSNSIYADLNPNLFKSLEILDVSCTGITFETEPEVRQLFVSEKLEQYVSRHVKIISAKSWVSFAEMKGVRDEMEDSICVNSLIQKDVDVYAVFDGHGGNKTSAFGSMFISDAYRSSKAKFTKRYLYLVMKKLERIIKKRNFGDGSTMAAALFNGRKILTAHIGDSRILVINNDGKVTFSTNDHKSTSRTEFERIHLEGGRVENMRVHGILAPGRSLGDLLVPGNSAEPEINSYEINDDDRWIIVCCDGVFDVLTNKFVGEMAAKAESATSLAFDIRNMAYACLSLDNITVIVVDIRERRNQIGNLFDGNNYGKINNSEDDKEDDESVRMIDFTDNEDIPTEYVHISFDLKDVDPSLYLSSGFSPHSSSKFNGNDEVPMSPLMDCGNLSEKSGTLIPTSVEKDFQVMTAGDAWRYSNAYVPNTFFSLRPEYSTYSKNI</sequence>
<dbReference type="GeneID" id="94830306"/>
<dbReference type="Gene3D" id="3.60.40.10">
    <property type="entry name" value="PPM-type phosphatase domain"/>
    <property type="match status" value="1"/>
</dbReference>
<keyword evidence="3" id="KW-0677">Repeat</keyword>
<dbReference type="Pfam" id="PF13855">
    <property type="entry name" value="LRR_8"/>
    <property type="match status" value="2"/>
</dbReference>
<keyword evidence="2" id="KW-0479">Metal-binding</keyword>
<evidence type="ECO:0000313" key="9">
    <source>
        <dbReference type="Proteomes" id="UP000179807"/>
    </source>
</evidence>
<dbReference type="PANTHER" id="PTHR48051:SF41">
    <property type="entry name" value="LEUCINE-RICH REPEAT-CONTAINING PROTEIN 40"/>
    <property type="match status" value="1"/>
</dbReference>
<keyword evidence="9" id="KW-1185">Reference proteome</keyword>
<evidence type="ECO:0000259" key="7">
    <source>
        <dbReference type="PROSITE" id="PS51746"/>
    </source>
</evidence>
<dbReference type="PANTHER" id="PTHR48051">
    <property type="match status" value="1"/>
</dbReference>
<dbReference type="SMART" id="SM00331">
    <property type="entry name" value="PP2C_SIG"/>
    <property type="match status" value="1"/>
</dbReference>
<dbReference type="InterPro" id="IPR003591">
    <property type="entry name" value="Leu-rich_rpt_typical-subtyp"/>
</dbReference>
<dbReference type="PROSITE" id="PS51450">
    <property type="entry name" value="LRR"/>
    <property type="match status" value="8"/>
</dbReference>
<protein>
    <submittedName>
        <fullName evidence="8">Protein phosphatase 2C</fullName>
    </submittedName>
</protein>
<dbReference type="Proteomes" id="UP000179807">
    <property type="component" value="Unassembled WGS sequence"/>
</dbReference>
<keyword evidence="1" id="KW-0433">Leucine-rich repeat</keyword>
<organism evidence="8 9">
    <name type="scientific">Tritrichomonas foetus</name>
    <dbReference type="NCBI Taxonomy" id="1144522"/>
    <lineage>
        <taxon>Eukaryota</taxon>
        <taxon>Metamonada</taxon>
        <taxon>Parabasalia</taxon>
        <taxon>Tritrichomonadida</taxon>
        <taxon>Tritrichomonadidae</taxon>
        <taxon>Tritrichomonas</taxon>
    </lineage>
</organism>
<dbReference type="InterPro" id="IPR036457">
    <property type="entry name" value="PPM-type-like_dom_sf"/>
</dbReference>
<dbReference type="SMART" id="SM00364">
    <property type="entry name" value="LRR_BAC"/>
    <property type="match status" value="14"/>
</dbReference>
<dbReference type="GO" id="GO:0046872">
    <property type="term" value="F:metal ion binding"/>
    <property type="evidence" value="ECO:0007669"/>
    <property type="project" value="UniProtKB-KW"/>
</dbReference>
<dbReference type="InterPro" id="IPR001932">
    <property type="entry name" value="PPM-type_phosphatase-like_dom"/>
</dbReference>
<dbReference type="PROSITE" id="PS51746">
    <property type="entry name" value="PPM_2"/>
    <property type="match status" value="1"/>
</dbReference>
<dbReference type="SMART" id="SM00332">
    <property type="entry name" value="PP2Cc"/>
    <property type="match status" value="1"/>
</dbReference>
<dbReference type="Pfam" id="PF00481">
    <property type="entry name" value="PP2C"/>
    <property type="match status" value="1"/>
</dbReference>
<gene>
    <name evidence="8" type="ORF">TRFO_10682</name>
</gene>
<dbReference type="RefSeq" id="XP_068348131.1">
    <property type="nucleotide sequence ID" value="XM_068495602.1"/>
</dbReference>
<dbReference type="CDD" id="cd00143">
    <property type="entry name" value="PP2Cc"/>
    <property type="match status" value="1"/>
</dbReference>
<dbReference type="OrthoDB" id="676979at2759"/>
<dbReference type="EMBL" id="MLAK01001271">
    <property type="protein sequence ID" value="OHS94994.1"/>
    <property type="molecule type" value="Genomic_DNA"/>
</dbReference>
<keyword evidence="5 6" id="KW-0904">Protein phosphatase</keyword>
<dbReference type="GO" id="GO:0004721">
    <property type="term" value="F:phosphoprotein phosphatase activity"/>
    <property type="evidence" value="ECO:0007669"/>
    <property type="project" value="UniProtKB-KW"/>
</dbReference>
<accession>A0A1J4J6Y9</accession>
<reference evidence="8" key="1">
    <citation type="submission" date="2016-10" db="EMBL/GenBank/DDBJ databases">
        <authorList>
            <person name="Benchimol M."/>
            <person name="Almeida L.G."/>
            <person name="Vasconcelos A.T."/>
            <person name="Perreira-Neves A."/>
            <person name="Rosa I.A."/>
            <person name="Tasca T."/>
            <person name="Bogo M.R."/>
            <person name="de Souza W."/>
        </authorList>
    </citation>
    <scope>NUCLEOTIDE SEQUENCE [LARGE SCALE GENOMIC DNA]</scope>
    <source>
        <strain evidence="8">K</strain>
    </source>
</reference>
<dbReference type="SUPFAM" id="SSF52058">
    <property type="entry name" value="L domain-like"/>
    <property type="match status" value="2"/>
</dbReference>
<evidence type="ECO:0000256" key="1">
    <source>
        <dbReference type="ARBA" id="ARBA00022614"/>
    </source>
</evidence>
<dbReference type="Gene3D" id="3.80.10.10">
    <property type="entry name" value="Ribonuclease Inhibitor"/>
    <property type="match status" value="3"/>
</dbReference>
<feature type="domain" description="PPM-type phosphatase" evidence="7">
    <location>
        <begin position="579"/>
        <end position="814"/>
    </location>
</feature>
<evidence type="ECO:0000256" key="6">
    <source>
        <dbReference type="RuleBase" id="RU003465"/>
    </source>
</evidence>
<comment type="caution">
    <text evidence="8">The sequence shown here is derived from an EMBL/GenBank/DDBJ whole genome shotgun (WGS) entry which is preliminary data.</text>
</comment>
<evidence type="ECO:0000256" key="5">
    <source>
        <dbReference type="ARBA" id="ARBA00022912"/>
    </source>
</evidence>
<proteinExistence type="inferred from homology"/>
<dbReference type="AlphaFoldDB" id="A0A1J4J6Y9"/>
<evidence type="ECO:0000256" key="2">
    <source>
        <dbReference type="ARBA" id="ARBA00022723"/>
    </source>
</evidence>
<dbReference type="PROSITE" id="PS01032">
    <property type="entry name" value="PPM_1"/>
    <property type="match status" value="1"/>
</dbReference>
<evidence type="ECO:0000256" key="3">
    <source>
        <dbReference type="ARBA" id="ARBA00022737"/>
    </source>
</evidence>
<dbReference type="GO" id="GO:0005737">
    <property type="term" value="C:cytoplasm"/>
    <property type="evidence" value="ECO:0007669"/>
    <property type="project" value="TreeGrafter"/>
</dbReference>
<dbReference type="InterPro" id="IPR000222">
    <property type="entry name" value="PP2C_BS"/>
</dbReference>
<dbReference type="InterPro" id="IPR050216">
    <property type="entry name" value="LRR_domain-containing"/>
</dbReference>
<dbReference type="SUPFAM" id="SSF81606">
    <property type="entry name" value="PP2C-like"/>
    <property type="match status" value="1"/>
</dbReference>
<dbReference type="SMART" id="SM00365">
    <property type="entry name" value="LRR_SD22"/>
    <property type="match status" value="5"/>
</dbReference>
<evidence type="ECO:0000313" key="8">
    <source>
        <dbReference type="EMBL" id="OHS94994.1"/>
    </source>
</evidence>
<dbReference type="SMART" id="SM00369">
    <property type="entry name" value="LRR_TYP"/>
    <property type="match status" value="9"/>
</dbReference>
<dbReference type="VEuPathDB" id="TrichDB:TRFO_10682"/>
<evidence type="ECO:0000256" key="4">
    <source>
        <dbReference type="ARBA" id="ARBA00022801"/>
    </source>
</evidence>
<dbReference type="InterPro" id="IPR001611">
    <property type="entry name" value="Leu-rich_rpt"/>
</dbReference>
<name>A0A1J4J6Y9_9EUKA</name>
<keyword evidence="4 6" id="KW-0378">Hydrolase</keyword>
<dbReference type="InterPro" id="IPR032675">
    <property type="entry name" value="LRR_dom_sf"/>
</dbReference>
<comment type="similarity">
    <text evidence="6">Belongs to the PP2C family.</text>
</comment>